<sequence>MDLVPFFGMDKKCTVNQMRLWLCKRKHLLIRGRTKNIQYPRAASLVKAGFMNSTTDIEIANCSMYKRTIGYLAKLPNLNRIKLADQYPLLDRIEQKGKVYAMFVKETSEIVDSVADMTGLESLDIEFDSIVNSPYCRI</sequence>
<name>A0ABD3PRC2_9STRA</name>
<proteinExistence type="predicted"/>
<dbReference type="Proteomes" id="UP001530400">
    <property type="component" value="Unassembled WGS sequence"/>
</dbReference>
<evidence type="ECO:0000313" key="1">
    <source>
        <dbReference type="EMBL" id="KAL3790249.1"/>
    </source>
</evidence>
<dbReference type="EMBL" id="JALLPJ020000506">
    <property type="protein sequence ID" value="KAL3790249.1"/>
    <property type="molecule type" value="Genomic_DNA"/>
</dbReference>
<comment type="caution">
    <text evidence="1">The sequence shown here is derived from an EMBL/GenBank/DDBJ whole genome shotgun (WGS) entry which is preliminary data.</text>
</comment>
<reference evidence="1 2" key="1">
    <citation type="submission" date="2024-10" db="EMBL/GenBank/DDBJ databases">
        <title>Updated reference genomes for cyclostephanoid diatoms.</title>
        <authorList>
            <person name="Roberts W.R."/>
            <person name="Alverson A.J."/>
        </authorList>
    </citation>
    <scope>NUCLEOTIDE SEQUENCE [LARGE SCALE GENOMIC DNA]</scope>
    <source>
        <strain evidence="1 2">AJA010-31</strain>
    </source>
</reference>
<accession>A0ABD3PRC2</accession>
<dbReference type="AlphaFoldDB" id="A0ABD3PRC2"/>
<protein>
    <submittedName>
        <fullName evidence="1">Uncharacterized protein</fullName>
    </submittedName>
</protein>
<gene>
    <name evidence="1" type="ORF">ACHAWO_001324</name>
</gene>
<keyword evidence="2" id="KW-1185">Reference proteome</keyword>
<evidence type="ECO:0000313" key="2">
    <source>
        <dbReference type="Proteomes" id="UP001530400"/>
    </source>
</evidence>
<organism evidence="1 2">
    <name type="scientific">Cyclotella atomus</name>
    <dbReference type="NCBI Taxonomy" id="382360"/>
    <lineage>
        <taxon>Eukaryota</taxon>
        <taxon>Sar</taxon>
        <taxon>Stramenopiles</taxon>
        <taxon>Ochrophyta</taxon>
        <taxon>Bacillariophyta</taxon>
        <taxon>Coscinodiscophyceae</taxon>
        <taxon>Thalassiosirophycidae</taxon>
        <taxon>Stephanodiscales</taxon>
        <taxon>Stephanodiscaceae</taxon>
        <taxon>Cyclotella</taxon>
    </lineage>
</organism>